<evidence type="ECO:0000259" key="3">
    <source>
        <dbReference type="PROSITE" id="PS51208"/>
    </source>
</evidence>
<keyword evidence="2" id="KW-0732">Signal</keyword>
<dbReference type="NCBIfam" id="TIGR01414">
    <property type="entry name" value="autotrans_barl"/>
    <property type="match status" value="1"/>
</dbReference>
<evidence type="ECO:0000256" key="2">
    <source>
        <dbReference type="SAM" id="SignalP"/>
    </source>
</evidence>
<dbReference type="Pfam" id="PF03797">
    <property type="entry name" value="Autotransporter"/>
    <property type="match status" value="1"/>
</dbReference>
<sequence length="598" mass="64679">MKKIVALALFVFAMLPSKVSAQTYEEFYIFGDSLVDDGNLFQLTGGLFPPSPPYFNGRLSNGPVSVEILGTELGIPVDATNNYGFAGTTSGDTNALNFLIGLQLPSLPTQLNTFLATAGTPSPNALYVLWAGANDYIILPPQLRTTDTQAVVNNLFDALTTLVNAGARNLVVPNLPDLGSTPQERVLPTAAALTAITNSHNTNLNTALQGLAANRDVNIIPLDINALFGEVVTDPITYGLTNISDRCLGNPNCTNPDQFLFWDGIHPSARGHQIISEYATAVILVPQAIIPQADVALSIAKRHGQHIDGRLSALRGIQTSTDERLGVFLNGNVNFGDRDTTNREPSYDFINTNITAGVDYRVTDNLALGVALGYLNSDIDLSNNLGDINIDGYAVSVYGNFVQNNFYTDAVLSYGDNNFDITRQTNFYNRTARADTNGNQFSAGVNSGYVIRSGNFAYGPTIGLRYDRVNIDGYTENGADSLNIQVNDQKAESFVLSVGAQAAVALNTDVGTVIPALRASYERELADNNREIVTELVTQPGIPMRTTVGDRDRDYIKLGIGAQVVFSENAIGLIDYETVIGRENFNDQIVRGEIRYQF</sequence>
<dbReference type="CDD" id="cd01846">
    <property type="entry name" value="fatty_acyltransferase_like"/>
    <property type="match status" value="1"/>
</dbReference>
<feature type="domain" description="Autotransporter" evidence="3">
    <location>
        <begin position="320"/>
        <end position="598"/>
    </location>
</feature>
<feature type="chain" id="PRO_5046308117" evidence="2">
    <location>
        <begin position="22"/>
        <end position="598"/>
    </location>
</feature>
<dbReference type="SMART" id="SM00869">
    <property type="entry name" value="Autotransporter"/>
    <property type="match status" value="1"/>
</dbReference>
<accession>A0ABR9UUS8</accession>
<dbReference type="Pfam" id="PF00657">
    <property type="entry name" value="Lipase_GDSL"/>
    <property type="match status" value="1"/>
</dbReference>
<evidence type="ECO:0000313" key="4">
    <source>
        <dbReference type="EMBL" id="MBE9191803.1"/>
    </source>
</evidence>
<dbReference type="EMBL" id="JADEWN010000040">
    <property type="protein sequence ID" value="MBE9191803.1"/>
    <property type="molecule type" value="Genomic_DNA"/>
</dbReference>
<keyword evidence="1" id="KW-0378">Hydrolase</keyword>
<dbReference type="InterPro" id="IPR051058">
    <property type="entry name" value="GDSL_Est/Lipase"/>
</dbReference>
<comment type="caution">
    <text evidence="4">The sequence shown here is derived from an EMBL/GenBank/DDBJ whole genome shotgun (WGS) entry which is preliminary data.</text>
</comment>
<organism evidence="4 5">
    <name type="scientific">Gloeocapsopsis crepidinum LEGE 06123</name>
    <dbReference type="NCBI Taxonomy" id="588587"/>
    <lineage>
        <taxon>Bacteria</taxon>
        <taxon>Bacillati</taxon>
        <taxon>Cyanobacteriota</taxon>
        <taxon>Cyanophyceae</taxon>
        <taxon>Oscillatoriophycideae</taxon>
        <taxon>Chroococcales</taxon>
        <taxon>Chroococcaceae</taxon>
        <taxon>Gloeocapsopsis</taxon>
    </lineage>
</organism>
<evidence type="ECO:0000313" key="5">
    <source>
        <dbReference type="Proteomes" id="UP000651156"/>
    </source>
</evidence>
<dbReference type="Proteomes" id="UP000651156">
    <property type="component" value="Unassembled WGS sequence"/>
</dbReference>
<reference evidence="4 5" key="1">
    <citation type="submission" date="2020-10" db="EMBL/GenBank/DDBJ databases">
        <authorList>
            <person name="Castelo-Branco R."/>
            <person name="Eusebio N."/>
            <person name="Adriana R."/>
            <person name="Vieira A."/>
            <person name="Brugerolle De Fraissinette N."/>
            <person name="Rezende De Castro R."/>
            <person name="Schneider M.P."/>
            <person name="Vasconcelos V."/>
            <person name="Leao P.N."/>
        </authorList>
    </citation>
    <scope>NUCLEOTIDE SEQUENCE [LARGE SCALE GENOMIC DNA]</scope>
    <source>
        <strain evidence="4 5">LEGE 06123</strain>
    </source>
</reference>
<dbReference type="InterPro" id="IPR036709">
    <property type="entry name" value="Autotransporte_beta_dom_sf"/>
</dbReference>
<keyword evidence="5" id="KW-1185">Reference proteome</keyword>
<feature type="signal peptide" evidence="2">
    <location>
        <begin position="1"/>
        <end position="21"/>
    </location>
</feature>
<dbReference type="InterPro" id="IPR001087">
    <property type="entry name" value="GDSL"/>
</dbReference>
<gene>
    <name evidence="4" type="ORF">IQ230_15885</name>
</gene>
<dbReference type="Gene3D" id="3.40.50.1110">
    <property type="entry name" value="SGNH hydrolase"/>
    <property type="match status" value="1"/>
</dbReference>
<dbReference type="RefSeq" id="WP_193932983.1">
    <property type="nucleotide sequence ID" value="NZ_CAWPMZ010000073.1"/>
</dbReference>
<dbReference type="InterPro" id="IPR006315">
    <property type="entry name" value="OM_autotransptr_brl_dom"/>
</dbReference>
<dbReference type="PANTHER" id="PTHR45648">
    <property type="entry name" value="GDSL LIPASE/ACYLHYDROLASE FAMILY PROTEIN (AFU_ORTHOLOGUE AFUA_4G14700)"/>
    <property type="match status" value="1"/>
</dbReference>
<dbReference type="SUPFAM" id="SSF52266">
    <property type="entry name" value="SGNH hydrolase"/>
    <property type="match status" value="1"/>
</dbReference>
<name>A0ABR9UUS8_9CHRO</name>
<dbReference type="PANTHER" id="PTHR45648:SF22">
    <property type="entry name" value="GDSL LIPASE_ACYLHYDROLASE FAMILY PROTEIN (AFU_ORTHOLOGUE AFUA_4G14700)"/>
    <property type="match status" value="1"/>
</dbReference>
<dbReference type="SUPFAM" id="SSF103515">
    <property type="entry name" value="Autotransporter"/>
    <property type="match status" value="1"/>
</dbReference>
<evidence type="ECO:0000256" key="1">
    <source>
        <dbReference type="ARBA" id="ARBA00022801"/>
    </source>
</evidence>
<protein>
    <submittedName>
        <fullName evidence="4">Autotransporter domain-containing protein</fullName>
    </submittedName>
</protein>
<dbReference type="PROSITE" id="PS51208">
    <property type="entry name" value="AUTOTRANSPORTER"/>
    <property type="match status" value="1"/>
</dbReference>
<dbReference type="Gene3D" id="2.40.128.130">
    <property type="entry name" value="Autotransporter beta-domain"/>
    <property type="match status" value="1"/>
</dbReference>
<proteinExistence type="predicted"/>
<dbReference type="InterPro" id="IPR005546">
    <property type="entry name" value="Autotransporte_beta"/>
</dbReference>
<dbReference type="InterPro" id="IPR036514">
    <property type="entry name" value="SGNH_hydro_sf"/>
</dbReference>